<accession>A0ABT3C783</accession>
<feature type="compositionally biased region" description="Low complexity" evidence="1">
    <location>
        <begin position="366"/>
        <end position="417"/>
    </location>
</feature>
<sequence>MQISVRSHLIAGTAAVIGAGAIAMTPIAPANQALPAVQLPSAAQVGLAGFDSPLSELIGTFSSFNQWMLSADNTAAGYIALGGLTDTTGVGLAQTVLNFNSIGLIPQVVNDHAPFLTMLALNGAQTLESTMNAVTTTGLIASEAVWNLPGAFVTAAQQAASGDISGALATLQNAIVTPLVEAGQVAMDNVNYLLSNVVARSNALNQTIPALVDLVAKGTVGQASTMVGAFITVAQNVVAGISAGSAEQVWNAVVDGFLGPKGIPGTFLNLTVGAGVQATSTGIIPSVRGEIQAVVHGIATALSQTGSTPPVPPPAAAQASSSSVSALSAAASQKPAAAVESGPSVNSGSSGAGTASSSSVSALSAAASQKQKSAAAVESGPSANSGSSGAGTASSTNEKSATSHSTKSSAKSTAAHSVDSSKRTAAKSSAH</sequence>
<evidence type="ECO:0008006" key="4">
    <source>
        <dbReference type="Google" id="ProtNLM"/>
    </source>
</evidence>
<keyword evidence="3" id="KW-1185">Reference proteome</keyword>
<dbReference type="Proteomes" id="UP001526201">
    <property type="component" value="Unassembled WGS sequence"/>
</dbReference>
<protein>
    <recommendedName>
        <fullName evidence="4">PE-PGRS family protein</fullName>
    </recommendedName>
</protein>
<gene>
    <name evidence="2" type="ORF">H7J73_04740</name>
</gene>
<reference evidence="2 3" key="1">
    <citation type="journal article" date="2022" name="BMC Genomics">
        <title>Comparative genome analysis of mycobacteria focusing on tRNA and non-coding RNA.</title>
        <authorList>
            <person name="Behra P.R.K."/>
            <person name="Pettersson B.M.F."/>
            <person name="Ramesh M."/>
            <person name="Das S."/>
            <person name="Dasgupta S."/>
            <person name="Kirsebom L.A."/>
        </authorList>
    </citation>
    <scope>NUCLEOTIDE SEQUENCE [LARGE SCALE GENOMIC DNA]</scope>
    <source>
        <strain evidence="2 3">DSM 44078</strain>
    </source>
</reference>
<evidence type="ECO:0000313" key="3">
    <source>
        <dbReference type="Proteomes" id="UP001526201"/>
    </source>
</evidence>
<dbReference type="EMBL" id="JACKTY010000014">
    <property type="protein sequence ID" value="MCV7225342.1"/>
    <property type="molecule type" value="Genomic_DNA"/>
</dbReference>
<evidence type="ECO:0000313" key="2">
    <source>
        <dbReference type="EMBL" id="MCV7225342.1"/>
    </source>
</evidence>
<comment type="caution">
    <text evidence="2">The sequence shown here is derived from an EMBL/GenBank/DDBJ whole genome shotgun (WGS) entry which is preliminary data.</text>
</comment>
<evidence type="ECO:0000256" key="1">
    <source>
        <dbReference type="SAM" id="MobiDB-lite"/>
    </source>
</evidence>
<name>A0ABT3C783_9MYCO</name>
<organism evidence="2 3">
    <name type="scientific">Mycolicibacterium komossense</name>
    <dbReference type="NCBI Taxonomy" id="1779"/>
    <lineage>
        <taxon>Bacteria</taxon>
        <taxon>Bacillati</taxon>
        <taxon>Actinomycetota</taxon>
        <taxon>Actinomycetes</taxon>
        <taxon>Mycobacteriales</taxon>
        <taxon>Mycobacteriaceae</taxon>
        <taxon>Mycolicibacterium</taxon>
    </lineage>
</organism>
<feature type="region of interest" description="Disordered" evidence="1">
    <location>
        <begin position="366"/>
        <end position="431"/>
    </location>
</feature>
<proteinExistence type="predicted"/>
<dbReference type="RefSeq" id="WP_264066110.1">
    <property type="nucleotide sequence ID" value="NZ_JACKTY010000014.1"/>
</dbReference>